<protein>
    <submittedName>
        <fullName evidence="3">Monoacylglycerol lipase ABHD12-like</fullName>
    </submittedName>
</protein>
<dbReference type="InterPro" id="IPR029058">
    <property type="entry name" value="AB_hydrolase_fold"/>
</dbReference>
<dbReference type="Proteomes" id="UP000695022">
    <property type="component" value="Unplaced"/>
</dbReference>
<gene>
    <name evidence="3" type="primary">LOC106820863</name>
</gene>
<sequence>MVAWPPFIDLSMPELHGLPAACAFYLESEPGVTLGVWHILPKNLAKESKPSEDYCELLLGDSQPVILYLHGNAGTRAGYHRVQIYKMLSDLNFHVIALDYRGFGDSTGSPTEKGISDDAMYIYRWLEERADESKIIIWGHSLGTGVATQLTKQICDSGGCPARLVLEAPITSIMEVASEHPLSMPYKYLPFFTPIFLDAIAKHGASFNNTENIASVRCPTIILHAKDDPIVPFKFGEKLFQAAEKSRHSESEPVHFVAFEDGRGYYHKHLHLAPELPAIIEKFVKDGGYVRR</sequence>
<organism evidence="2 3">
    <name type="scientific">Priapulus caudatus</name>
    <name type="common">Priapulid worm</name>
    <dbReference type="NCBI Taxonomy" id="37621"/>
    <lineage>
        <taxon>Eukaryota</taxon>
        <taxon>Metazoa</taxon>
        <taxon>Ecdysozoa</taxon>
        <taxon>Scalidophora</taxon>
        <taxon>Priapulida</taxon>
        <taxon>Priapulimorpha</taxon>
        <taxon>Priapulimorphida</taxon>
        <taxon>Priapulidae</taxon>
        <taxon>Priapulus</taxon>
    </lineage>
</organism>
<reference evidence="3" key="1">
    <citation type="submission" date="2025-08" db="UniProtKB">
        <authorList>
            <consortium name="RefSeq"/>
        </authorList>
    </citation>
    <scope>IDENTIFICATION</scope>
</reference>
<proteinExistence type="predicted"/>
<dbReference type="InterPro" id="IPR000073">
    <property type="entry name" value="AB_hydrolase_1"/>
</dbReference>
<keyword evidence="2" id="KW-1185">Reference proteome</keyword>
<evidence type="ECO:0000313" key="2">
    <source>
        <dbReference type="Proteomes" id="UP000695022"/>
    </source>
</evidence>
<dbReference type="Gene3D" id="3.40.50.1820">
    <property type="entry name" value="alpha/beta hydrolase"/>
    <property type="match status" value="1"/>
</dbReference>
<dbReference type="GeneID" id="106820863"/>
<dbReference type="PANTHER" id="PTHR12277:SF194">
    <property type="entry name" value="FI04476P"/>
    <property type="match status" value="1"/>
</dbReference>
<feature type="domain" description="AB hydrolase-1" evidence="1">
    <location>
        <begin position="64"/>
        <end position="151"/>
    </location>
</feature>
<accession>A0ABM1F922</accession>
<evidence type="ECO:0000313" key="3">
    <source>
        <dbReference type="RefSeq" id="XP_014680943.1"/>
    </source>
</evidence>
<name>A0ABM1F922_PRICU</name>
<dbReference type="Pfam" id="PF00561">
    <property type="entry name" value="Abhydrolase_1"/>
    <property type="match status" value="1"/>
</dbReference>
<evidence type="ECO:0000259" key="1">
    <source>
        <dbReference type="Pfam" id="PF00561"/>
    </source>
</evidence>
<dbReference type="PANTHER" id="PTHR12277">
    <property type="entry name" value="ALPHA/BETA HYDROLASE DOMAIN-CONTAINING PROTEIN"/>
    <property type="match status" value="1"/>
</dbReference>
<dbReference type="SUPFAM" id="SSF53474">
    <property type="entry name" value="alpha/beta-Hydrolases"/>
    <property type="match status" value="1"/>
</dbReference>
<dbReference type="RefSeq" id="XP_014680943.1">
    <property type="nucleotide sequence ID" value="XM_014825457.1"/>
</dbReference>